<feature type="compositionally biased region" description="Basic and acidic residues" evidence="2">
    <location>
        <begin position="20"/>
        <end position="30"/>
    </location>
</feature>
<proteinExistence type="inferred from homology"/>
<feature type="region of interest" description="Disordered" evidence="2">
    <location>
        <begin position="19"/>
        <end position="77"/>
    </location>
</feature>
<dbReference type="GO" id="GO:0036297">
    <property type="term" value="P:interstrand cross-link repair"/>
    <property type="evidence" value="ECO:0007669"/>
    <property type="project" value="TreeGrafter"/>
</dbReference>
<dbReference type="GO" id="GO:0045145">
    <property type="term" value="F:single-stranded DNA 5'-3' DNA exonuclease activity"/>
    <property type="evidence" value="ECO:0007669"/>
    <property type="project" value="InterPro"/>
</dbReference>
<organism evidence="3 4">
    <name type="scientific">Astyanax mexicanus</name>
    <name type="common">Blind cave fish</name>
    <name type="synonym">Astyanax fasciatus mexicanus</name>
    <dbReference type="NCBI Taxonomy" id="7994"/>
    <lineage>
        <taxon>Eukaryota</taxon>
        <taxon>Metazoa</taxon>
        <taxon>Chordata</taxon>
        <taxon>Craniata</taxon>
        <taxon>Vertebrata</taxon>
        <taxon>Euteleostomi</taxon>
        <taxon>Actinopterygii</taxon>
        <taxon>Neopterygii</taxon>
        <taxon>Teleostei</taxon>
        <taxon>Ostariophysi</taxon>
        <taxon>Characiformes</taxon>
        <taxon>Characoidei</taxon>
        <taxon>Acestrorhamphidae</taxon>
        <taxon>Acestrorhamphinae</taxon>
        <taxon>Astyanax</taxon>
    </lineage>
</organism>
<reference evidence="3" key="4">
    <citation type="submission" date="2025-09" db="UniProtKB">
        <authorList>
            <consortium name="Ensembl"/>
        </authorList>
    </citation>
    <scope>IDENTIFICATION</scope>
</reference>
<dbReference type="GO" id="GO:0005634">
    <property type="term" value="C:nucleus"/>
    <property type="evidence" value="ECO:0007669"/>
    <property type="project" value="TreeGrafter"/>
</dbReference>
<dbReference type="InterPro" id="IPR011604">
    <property type="entry name" value="PDDEXK-like_dom_sf"/>
</dbReference>
<dbReference type="GeneTree" id="ENSGT00390000015205"/>
<evidence type="ECO:0000256" key="2">
    <source>
        <dbReference type="SAM" id="MobiDB-lite"/>
    </source>
</evidence>
<keyword evidence="4" id="KW-1185">Reference proteome</keyword>
<evidence type="ECO:0000313" key="4">
    <source>
        <dbReference type="Proteomes" id="UP000018467"/>
    </source>
</evidence>
<evidence type="ECO:0000313" key="3">
    <source>
        <dbReference type="Ensembl" id="ENSAMXP00000030347.1"/>
    </source>
</evidence>
<dbReference type="STRING" id="7994.ENSAMXP00000030347"/>
<dbReference type="FunCoup" id="A0A3B1IKD0">
    <property type="interactions" value="371"/>
</dbReference>
<reference evidence="4" key="1">
    <citation type="submission" date="2013-03" db="EMBL/GenBank/DDBJ databases">
        <authorList>
            <person name="Jeffery W."/>
            <person name="Warren W."/>
            <person name="Wilson R.K."/>
        </authorList>
    </citation>
    <scope>NUCLEOTIDE SEQUENCE</scope>
    <source>
        <strain evidence="4">female</strain>
    </source>
</reference>
<protein>
    <submittedName>
        <fullName evidence="3">Exonuclease 5</fullName>
    </submittedName>
</protein>
<dbReference type="InParanoid" id="A0A3B1IKD0"/>
<dbReference type="Gene3D" id="3.90.320.10">
    <property type="match status" value="1"/>
</dbReference>
<dbReference type="PANTHER" id="PTHR14464:SF4">
    <property type="entry name" value="EXONUCLEASE V"/>
    <property type="match status" value="1"/>
</dbReference>
<dbReference type="InterPro" id="IPR019190">
    <property type="entry name" value="EXOV"/>
</dbReference>
<dbReference type="Ensembl" id="ENSAMXT00000044324.1">
    <property type="protein sequence ID" value="ENSAMXP00000030347.1"/>
    <property type="gene ID" value="ENSAMXG00000039722.1"/>
</dbReference>
<dbReference type="Pfam" id="PF09810">
    <property type="entry name" value="Exo5"/>
    <property type="match status" value="2"/>
</dbReference>
<reference evidence="3" key="3">
    <citation type="submission" date="2025-08" db="UniProtKB">
        <authorList>
            <consortium name="Ensembl"/>
        </authorList>
    </citation>
    <scope>IDENTIFICATION</scope>
</reference>
<dbReference type="AlphaFoldDB" id="A0A3B1IKD0"/>
<dbReference type="Bgee" id="ENSAMXG00000039722">
    <property type="expression patterns" value="Expressed in liver and 14 other cell types or tissues"/>
</dbReference>
<dbReference type="PANTHER" id="PTHR14464">
    <property type="entry name" value="EXONUCLEASE V"/>
    <property type="match status" value="1"/>
</dbReference>
<name>A0A3B1IKD0_ASTMX</name>
<reference evidence="4" key="2">
    <citation type="journal article" date="2014" name="Nat. Commun.">
        <title>The cavefish genome reveals candidate genes for eye loss.</title>
        <authorList>
            <person name="McGaugh S.E."/>
            <person name="Gross J.B."/>
            <person name="Aken B."/>
            <person name="Blin M."/>
            <person name="Borowsky R."/>
            <person name="Chalopin D."/>
            <person name="Hinaux H."/>
            <person name="Jeffery W.R."/>
            <person name="Keene A."/>
            <person name="Ma L."/>
            <person name="Minx P."/>
            <person name="Murphy D."/>
            <person name="O'Quin K.E."/>
            <person name="Retaux S."/>
            <person name="Rohner N."/>
            <person name="Searle S.M."/>
            <person name="Stahl B.A."/>
            <person name="Tabin C."/>
            <person name="Volff J.N."/>
            <person name="Yoshizawa M."/>
            <person name="Warren W.C."/>
        </authorList>
    </citation>
    <scope>NUCLEOTIDE SEQUENCE [LARGE SCALE GENOMIC DNA]</scope>
    <source>
        <strain evidence="4">female</strain>
    </source>
</reference>
<comment type="similarity">
    <text evidence="1">Belongs to the EXO5 family.</text>
</comment>
<accession>A0A3B1IKD0</accession>
<dbReference type="Proteomes" id="UP000018467">
    <property type="component" value="Unassembled WGS sequence"/>
</dbReference>
<sequence length="386" mass="44147">MESQSEEWDNISDSELLDIDLDHYSSDEQPKPSCSKPDTSKDTVNAIISLPSDHRNELGLQQRSVKTDEERGEKRKRNAGVVQKPLLRFMKRHLSVTQLCEQTWCELKLEYGIRNPQIRKTDKRRTEIQTGASIHLARELEVHSVIPIDTKTREDSFGIRILNVLHMIPILEAGQCVREFPVFGVLEGVNIMGVIDELSYNQKGELVLNELKTRRHDSLPGDAQALGHSFQVGLYKLLFDGLIRGEVRREHIVNNFTLRPSQVLGSEVQAHALRIGINVVTFGELVDTFLMVLSCTEVPCIDLLQMEYRHQDSNSLIGTRVVPFDEAQLRSDLRGYLAYWTGQREPRGVDIEDAWKCTMCPYSEICDWRKNSSQAPETLHTNKRIK</sequence>
<evidence type="ECO:0000256" key="1">
    <source>
        <dbReference type="ARBA" id="ARBA00009797"/>
    </source>
</evidence>